<gene>
    <name evidence="1" type="primary">LOC101119153</name>
</gene>
<dbReference type="Ensembl" id="ENSOART00020062513.1">
    <property type="protein sequence ID" value="ENSOARP00020056128.1"/>
    <property type="gene ID" value="ENSOARG00020040906.1"/>
</dbReference>
<evidence type="ECO:0000313" key="1">
    <source>
        <dbReference type="Ensembl" id="ENSOARP00020056128.1"/>
    </source>
</evidence>
<name>A0AC11EA71_SHEEP</name>
<sequence>MITEFLSLLCLGLCLGNEDEENNGNQKESKPTPEKTDTRIVFGATFSCLSLFLLFLAVFFIYRCTQQDSSEEESIKRTCHSKVHKQRDADVPMLERISESPEEPEGVTYAQLNTTALSRAASVPTEETPSSCDYTTVKV</sequence>
<proteinExistence type="predicted"/>
<accession>A0AC11EA71</accession>
<reference evidence="1" key="2">
    <citation type="submission" date="2025-08" db="UniProtKB">
        <authorList>
            <consortium name="Ensembl"/>
        </authorList>
    </citation>
    <scope>IDENTIFICATION</scope>
</reference>
<reference evidence="1" key="1">
    <citation type="submission" date="2020-11" db="EMBL/GenBank/DDBJ databases">
        <authorList>
            <person name="Davenport K.M."/>
            <person name="Bickhart D.M."/>
            <person name="Smith T.P.L."/>
            <person name="Murdoch B.M."/>
            <person name="Rosen B.D."/>
        </authorList>
    </citation>
    <scope>NUCLEOTIDE SEQUENCE [LARGE SCALE GENOMIC DNA]</scope>
    <source>
        <strain evidence="1">OAR_USU_Benz2616</strain>
    </source>
</reference>
<organism evidence="1">
    <name type="scientific">Ovis aries</name>
    <name type="common">Sheep</name>
    <dbReference type="NCBI Taxonomy" id="9940"/>
    <lineage>
        <taxon>Eukaryota</taxon>
        <taxon>Metazoa</taxon>
        <taxon>Chordata</taxon>
        <taxon>Craniata</taxon>
        <taxon>Vertebrata</taxon>
        <taxon>Euteleostomi</taxon>
        <taxon>Mammalia</taxon>
        <taxon>Eutheria</taxon>
        <taxon>Laurasiatheria</taxon>
        <taxon>Artiodactyla</taxon>
        <taxon>Ruminantia</taxon>
        <taxon>Pecora</taxon>
        <taxon>Bovidae</taxon>
        <taxon>Caprinae</taxon>
        <taxon>Ovis</taxon>
    </lineage>
</organism>
<protein>
    <submittedName>
        <fullName evidence="1">Uncharacterized protein</fullName>
    </submittedName>
</protein>
<reference evidence="1" key="3">
    <citation type="submission" date="2025-09" db="UniProtKB">
        <authorList>
            <consortium name="Ensembl"/>
        </authorList>
    </citation>
    <scope>IDENTIFICATION</scope>
</reference>